<dbReference type="Proteomes" id="UP001216579">
    <property type="component" value="Unassembled WGS sequence"/>
</dbReference>
<accession>A0ABT5ZWI8</accession>
<dbReference type="PANTHER" id="PTHR39465">
    <property type="entry name" value="DNA LIGASE D, 3'-PHOSPHOESTERASE DOMAIN"/>
    <property type="match status" value="1"/>
</dbReference>
<dbReference type="InterPro" id="IPR014144">
    <property type="entry name" value="LigD_PE_domain"/>
</dbReference>
<keyword evidence="3" id="KW-0436">Ligase</keyword>
<protein>
    <submittedName>
        <fullName evidence="3">DNA polymerase ligase N-terminal domain-containing protein</fullName>
    </submittedName>
</protein>
<dbReference type="NCBIfam" id="TIGR02777">
    <property type="entry name" value="LigD_PE_dom"/>
    <property type="match status" value="1"/>
</dbReference>
<reference evidence="3 4" key="1">
    <citation type="submission" date="2023-03" db="EMBL/GenBank/DDBJ databases">
        <title>Draft genome sequence of Streptomyces sp. RB6PN23 isolated from peat swamp forest in Thailand.</title>
        <authorList>
            <person name="Klaysubun C."/>
            <person name="Duangmal K."/>
        </authorList>
    </citation>
    <scope>NUCLEOTIDE SEQUENCE [LARGE SCALE GENOMIC DNA]</scope>
    <source>
        <strain evidence="3 4">RB6PN23</strain>
    </source>
</reference>
<evidence type="ECO:0000313" key="4">
    <source>
        <dbReference type="Proteomes" id="UP001216579"/>
    </source>
</evidence>
<proteinExistence type="predicted"/>
<evidence type="ECO:0000259" key="2">
    <source>
        <dbReference type="Pfam" id="PF13298"/>
    </source>
</evidence>
<name>A0ABT5ZWI8_9ACTN</name>
<dbReference type="RefSeq" id="WP_276096722.1">
    <property type="nucleotide sequence ID" value="NZ_JARJBC010000031.1"/>
</dbReference>
<sequence>MAGSSGKDEQGGKSRSGRSADSLRKYHGKRTAERTPEPMGGASPKGGKWRFVVQKHAATALHYDFRLEAGGVLKSWAVPKGPSTNPKDKRLAMRTEDHPVDYLGFEGVIPRGEYGAGKVIVWDTGTYRNLTERDGKKVPVSKGVDEGHIKVWLEGEKLHGGYALTRTGRDGDRERWIMIKLSDEGADARRNPVSTEPASVRSGRTLDELDDS</sequence>
<feature type="compositionally biased region" description="Basic and acidic residues" evidence="1">
    <location>
        <begin position="1"/>
        <end position="12"/>
    </location>
</feature>
<feature type="region of interest" description="Disordered" evidence="1">
    <location>
        <begin position="186"/>
        <end position="212"/>
    </location>
</feature>
<feature type="region of interest" description="Disordered" evidence="1">
    <location>
        <begin position="1"/>
        <end position="47"/>
    </location>
</feature>
<feature type="domain" description="DNA ligase D 3'-phosphoesterase" evidence="2">
    <location>
        <begin position="54"/>
        <end position="166"/>
    </location>
</feature>
<organism evidence="3 4">
    <name type="scientific">Streptomyces silvisoli</name>
    <dbReference type="NCBI Taxonomy" id="3034235"/>
    <lineage>
        <taxon>Bacteria</taxon>
        <taxon>Bacillati</taxon>
        <taxon>Actinomycetota</taxon>
        <taxon>Actinomycetes</taxon>
        <taxon>Kitasatosporales</taxon>
        <taxon>Streptomycetaceae</taxon>
        <taxon>Streptomyces</taxon>
    </lineage>
</organism>
<evidence type="ECO:0000313" key="3">
    <source>
        <dbReference type="EMBL" id="MDF3293874.1"/>
    </source>
</evidence>
<dbReference type="EMBL" id="JARJBC010000031">
    <property type="protein sequence ID" value="MDF3293874.1"/>
    <property type="molecule type" value="Genomic_DNA"/>
</dbReference>
<comment type="caution">
    <text evidence="3">The sequence shown here is derived from an EMBL/GenBank/DDBJ whole genome shotgun (WGS) entry which is preliminary data.</text>
</comment>
<dbReference type="PANTHER" id="PTHR39465:SF1">
    <property type="entry name" value="DNA LIGASE D 3'-PHOSPHOESTERASE DOMAIN-CONTAINING PROTEIN"/>
    <property type="match status" value="1"/>
</dbReference>
<evidence type="ECO:0000256" key="1">
    <source>
        <dbReference type="SAM" id="MobiDB-lite"/>
    </source>
</evidence>
<dbReference type="Pfam" id="PF13298">
    <property type="entry name" value="LigD_N"/>
    <property type="match status" value="1"/>
</dbReference>
<dbReference type="GO" id="GO:0016874">
    <property type="term" value="F:ligase activity"/>
    <property type="evidence" value="ECO:0007669"/>
    <property type="project" value="UniProtKB-KW"/>
</dbReference>
<keyword evidence="4" id="KW-1185">Reference proteome</keyword>
<gene>
    <name evidence="3" type="ORF">P3G67_32615</name>
</gene>